<comment type="cofactor">
    <cofactor evidence="11 12">
        <name>FMNH2</name>
        <dbReference type="ChEBI" id="CHEBI:57618"/>
    </cofactor>
    <text evidence="11 12">Reduced FMN (FMNH(2)).</text>
</comment>
<dbReference type="HAMAP" id="MF_00300">
    <property type="entry name" value="Chorismate_synth"/>
    <property type="match status" value="1"/>
</dbReference>
<feature type="binding site" evidence="11">
    <location>
        <begin position="130"/>
        <end position="132"/>
    </location>
    <ligand>
        <name>FMN</name>
        <dbReference type="ChEBI" id="CHEBI:58210"/>
    </ligand>
</feature>
<feature type="binding site" evidence="11">
    <location>
        <begin position="253"/>
        <end position="254"/>
    </location>
    <ligand>
        <name>FMN</name>
        <dbReference type="ChEBI" id="CHEBI:58210"/>
    </ligand>
</feature>
<evidence type="ECO:0000256" key="9">
    <source>
        <dbReference type="ARBA" id="ARBA00023141"/>
    </source>
</evidence>
<evidence type="ECO:0000256" key="3">
    <source>
        <dbReference type="ARBA" id="ARBA00013036"/>
    </source>
</evidence>
<name>A0ABV9M909_9BACL</name>
<evidence type="ECO:0000256" key="2">
    <source>
        <dbReference type="ARBA" id="ARBA00008014"/>
    </source>
</evidence>
<feature type="binding site" evidence="11">
    <location>
        <position position="339"/>
    </location>
    <ligand>
        <name>FMN</name>
        <dbReference type="ChEBI" id="CHEBI:58210"/>
    </ligand>
</feature>
<dbReference type="EMBL" id="JBHSGL010000005">
    <property type="protein sequence ID" value="MFC4712342.1"/>
    <property type="molecule type" value="Genomic_DNA"/>
</dbReference>
<organism evidence="13 14">
    <name type="scientific">Planococcus dechangensis</name>
    <dbReference type="NCBI Taxonomy" id="1176255"/>
    <lineage>
        <taxon>Bacteria</taxon>
        <taxon>Bacillati</taxon>
        <taxon>Bacillota</taxon>
        <taxon>Bacilli</taxon>
        <taxon>Bacillales</taxon>
        <taxon>Caryophanaceae</taxon>
        <taxon>Planococcus</taxon>
    </lineage>
</organism>
<feature type="binding site" evidence="11">
    <location>
        <position position="298"/>
    </location>
    <ligand>
        <name>FMN</name>
        <dbReference type="ChEBI" id="CHEBI:58210"/>
    </ligand>
</feature>
<keyword evidence="8 11" id="KW-0521">NADP</keyword>
<evidence type="ECO:0000256" key="11">
    <source>
        <dbReference type="HAMAP-Rule" id="MF_00300"/>
    </source>
</evidence>
<dbReference type="PANTHER" id="PTHR21085:SF0">
    <property type="entry name" value="CHORISMATE SYNTHASE"/>
    <property type="match status" value="1"/>
</dbReference>
<dbReference type="PIRSF" id="PIRSF001456">
    <property type="entry name" value="Chorismate_synth"/>
    <property type="match status" value="1"/>
</dbReference>
<keyword evidence="7 11" id="KW-0274">FAD</keyword>
<accession>A0ABV9M909</accession>
<evidence type="ECO:0000313" key="14">
    <source>
        <dbReference type="Proteomes" id="UP001595932"/>
    </source>
</evidence>
<evidence type="ECO:0000256" key="10">
    <source>
        <dbReference type="ARBA" id="ARBA00023239"/>
    </source>
</evidence>
<keyword evidence="10 11" id="KW-0456">Lyase</keyword>
<dbReference type="GO" id="GO:0004107">
    <property type="term" value="F:chorismate synthase activity"/>
    <property type="evidence" value="ECO:0007669"/>
    <property type="project" value="UniProtKB-EC"/>
</dbReference>
<comment type="similarity">
    <text evidence="2 11 12">Belongs to the chorismate synthase family.</text>
</comment>
<dbReference type="CDD" id="cd07304">
    <property type="entry name" value="Chorismate_synthase"/>
    <property type="match status" value="1"/>
</dbReference>
<dbReference type="SUPFAM" id="SSF103263">
    <property type="entry name" value="Chorismate synthase, AroC"/>
    <property type="match status" value="1"/>
</dbReference>
<gene>
    <name evidence="11 13" type="primary">aroC</name>
    <name evidence="13" type="ORF">ACFO5U_05725</name>
</gene>
<comment type="catalytic activity">
    <reaction evidence="11 12">
        <text>5-O-(1-carboxyvinyl)-3-phosphoshikimate = chorismate + phosphate</text>
        <dbReference type="Rhea" id="RHEA:21020"/>
        <dbReference type="ChEBI" id="CHEBI:29748"/>
        <dbReference type="ChEBI" id="CHEBI:43474"/>
        <dbReference type="ChEBI" id="CHEBI:57701"/>
        <dbReference type="EC" id="4.2.3.5"/>
    </reaction>
</comment>
<evidence type="ECO:0000256" key="4">
    <source>
        <dbReference type="ARBA" id="ARBA00022605"/>
    </source>
</evidence>
<dbReference type="NCBIfam" id="NF003793">
    <property type="entry name" value="PRK05382.1"/>
    <property type="match status" value="1"/>
</dbReference>
<dbReference type="EC" id="4.2.3.5" evidence="3 11"/>
<evidence type="ECO:0000313" key="13">
    <source>
        <dbReference type="EMBL" id="MFC4712342.1"/>
    </source>
</evidence>
<feature type="binding site" evidence="11">
    <location>
        <position position="39"/>
    </location>
    <ligand>
        <name>NADP(+)</name>
        <dbReference type="ChEBI" id="CHEBI:58349"/>
    </ligand>
</feature>
<keyword evidence="4 11" id="KW-0028">Amino-acid biosynthesis</keyword>
<proteinExistence type="inferred from homology"/>
<protein>
    <recommendedName>
        <fullName evidence="3 11">Chorismate synthase</fullName>
        <shortName evidence="11">CS</shortName>
        <ecNumber evidence="3 11">4.2.3.5</ecNumber>
    </recommendedName>
    <alternativeName>
        <fullName evidence="11">5-enolpyruvylshikimate-3-phosphate phospholyase</fullName>
    </alternativeName>
</protein>
<dbReference type="InterPro" id="IPR000453">
    <property type="entry name" value="Chorismate_synth"/>
</dbReference>
<keyword evidence="5 11" id="KW-0285">Flavoprotein</keyword>
<comment type="function">
    <text evidence="11">Catalyzes the anti-1,4-elimination of the C-3 phosphate and the C-6 proR hydrogen from 5-enolpyruvylshikimate-3-phosphate (EPSP) to yield chorismate, which is the branch point compound that serves as the starting substrate for the three terminal pathways of aromatic amino acid biosynthesis. This reaction introduces a second double bond into the aromatic ring system.</text>
</comment>
<dbReference type="Proteomes" id="UP001595932">
    <property type="component" value="Unassembled WGS sequence"/>
</dbReference>
<feature type="binding site" evidence="11">
    <location>
        <begin position="313"/>
        <end position="317"/>
    </location>
    <ligand>
        <name>FMN</name>
        <dbReference type="ChEBI" id="CHEBI:58210"/>
    </ligand>
</feature>
<dbReference type="Gene3D" id="3.60.150.10">
    <property type="entry name" value="Chorismate synthase AroC"/>
    <property type="match status" value="1"/>
</dbReference>
<keyword evidence="6 11" id="KW-0288">FMN</keyword>
<dbReference type="PROSITE" id="PS00789">
    <property type="entry name" value="CHORISMATE_SYNTHASE_3"/>
    <property type="match status" value="1"/>
</dbReference>
<dbReference type="PROSITE" id="PS00787">
    <property type="entry name" value="CHORISMATE_SYNTHASE_1"/>
    <property type="match status" value="1"/>
</dbReference>
<keyword evidence="14" id="KW-1185">Reference proteome</keyword>
<reference evidence="14" key="1">
    <citation type="journal article" date="2019" name="Int. J. Syst. Evol. Microbiol.">
        <title>The Global Catalogue of Microorganisms (GCM) 10K type strain sequencing project: providing services to taxonomists for standard genome sequencing and annotation.</title>
        <authorList>
            <consortium name="The Broad Institute Genomics Platform"/>
            <consortium name="The Broad Institute Genome Sequencing Center for Infectious Disease"/>
            <person name="Wu L."/>
            <person name="Ma J."/>
        </authorList>
    </citation>
    <scope>NUCLEOTIDE SEQUENCE [LARGE SCALE GENOMIC DNA]</scope>
    <source>
        <strain evidence="14">CGMCC 1.12151</strain>
    </source>
</reference>
<dbReference type="RefSeq" id="WP_377277468.1">
    <property type="nucleotide sequence ID" value="NZ_JBHSGL010000005.1"/>
</dbReference>
<dbReference type="PROSITE" id="PS00788">
    <property type="entry name" value="CHORISMATE_SYNTHASE_2"/>
    <property type="match status" value="1"/>
</dbReference>
<comment type="subunit">
    <text evidence="11">Homotetramer.</text>
</comment>
<evidence type="ECO:0000256" key="6">
    <source>
        <dbReference type="ARBA" id="ARBA00022643"/>
    </source>
</evidence>
<evidence type="ECO:0000256" key="12">
    <source>
        <dbReference type="RuleBase" id="RU000605"/>
    </source>
</evidence>
<feature type="binding site" evidence="11">
    <location>
        <position position="45"/>
    </location>
    <ligand>
        <name>NADP(+)</name>
        <dbReference type="ChEBI" id="CHEBI:58349"/>
    </ligand>
</feature>
<dbReference type="InterPro" id="IPR020541">
    <property type="entry name" value="Chorismate_synthase_CS"/>
</dbReference>
<dbReference type="InterPro" id="IPR035904">
    <property type="entry name" value="Chorismate_synth_AroC_sf"/>
</dbReference>
<comment type="caution">
    <text evidence="13">The sequence shown here is derived from an EMBL/GenBank/DDBJ whole genome shotgun (WGS) entry which is preliminary data.</text>
</comment>
<evidence type="ECO:0000256" key="8">
    <source>
        <dbReference type="ARBA" id="ARBA00022857"/>
    </source>
</evidence>
<keyword evidence="9 11" id="KW-0057">Aromatic amino acid biosynthesis</keyword>
<evidence type="ECO:0000256" key="5">
    <source>
        <dbReference type="ARBA" id="ARBA00022630"/>
    </source>
</evidence>
<comment type="pathway">
    <text evidence="1 11 12">Metabolic intermediate biosynthesis; chorismate biosynthesis; chorismate from D-erythrose 4-phosphate and phosphoenolpyruvate: step 7/7.</text>
</comment>
<evidence type="ECO:0000256" key="1">
    <source>
        <dbReference type="ARBA" id="ARBA00005044"/>
    </source>
</evidence>
<evidence type="ECO:0000256" key="7">
    <source>
        <dbReference type="ARBA" id="ARBA00022827"/>
    </source>
</evidence>
<dbReference type="PANTHER" id="PTHR21085">
    <property type="entry name" value="CHORISMATE SYNTHASE"/>
    <property type="match status" value="1"/>
</dbReference>
<dbReference type="Pfam" id="PF01264">
    <property type="entry name" value="Chorismate_synt"/>
    <property type="match status" value="1"/>
</dbReference>
<dbReference type="NCBIfam" id="TIGR00033">
    <property type="entry name" value="aroC"/>
    <property type="match status" value="1"/>
</dbReference>
<sequence length="390" mass="42562">MRYLTAGESHGPQLTAIIEGLPAQLPLTAEMINKELKRRQGGHGRGRRMQIETDTVEIVSGVRHGKTLGSPVALVVKNDDWKHWTNVMGIEPIEDTDEVKRQLTRPRPGHADLNGGMKYGHRDLRNVLERSSARETTVRVAVGAVAKQLLAELGVKIVSHVTEIGGIKVDPASYIGKSAEEIRDIVENDAVYCADPAKTTEMTDLIDATKKNGDSIGGTVEVIVEGMPAGIGSYVHYDRKLDAKIAASVMSINAFKGVEFGLGFEMARRPGSEVHDEILWDATQGYTRQSNNLGGFEGGMTTGMPIVVRGVMKPIPTLYKPLQSVDIETKEPFQASIERSDSCAVPAASIVAEHVVAFEAATALLEQFDADQLPRLKENIESYRAYTKEF</sequence>